<protein>
    <recommendedName>
        <fullName evidence="4">DUF4913 domain-containing protein</fullName>
    </recommendedName>
</protein>
<dbReference type="Proteomes" id="UP000245639">
    <property type="component" value="Unassembled WGS sequence"/>
</dbReference>
<sequence>MGPVTRRPPGQPGGTGGDEFARVEALAGLAREVDGLRRGLEALVGTPTRVDDLARTVAQLADAVAAVPARPGPTVASSWLAAPTDSEALAALLGELCRWLYAVFLRYPDGVAVLPECWLWHPDVVEELLWLMHAWRAAYEGRGASVQLAGDWHDRQRPGVVRRLKTSVASCSRERHQTRPGWNSAPLGATPVPGADAATSIAWWWAAARDDAPPEPAAEDTNRPNGAGISTAMNGTGGREGLAR</sequence>
<organism evidence="2 3">
    <name type="scientific">Actinomycetospora cinnamomea</name>
    <dbReference type="NCBI Taxonomy" id="663609"/>
    <lineage>
        <taxon>Bacteria</taxon>
        <taxon>Bacillati</taxon>
        <taxon>Actinomycetota</taxon>
        <taxon>Actinomycetes</taxon>
        <taxon>Pseudonocardiales</taxon>
        <taxon>Pseudonocardiaceae</taxon>
        <taxon>Actinomycetospora</taxon>
    </lineage>
</organism>
<dbReference type="EMBL" id="QEKW01000009">
    <property type="protein sequence ID" value="PVZ08236.1"/>
    <property type="molecule type" value="Genomic_DNA"/>
</dbReference>
<keyword evidence="3" id="KW-1185">Reference proteome</keyword>
<reference evidence="2 3" key="1">
    <citation type="submission" date="2018-04" db="EMBL/GenBank/DDBJ databases">
        <title>Genomic Encyclopedia of Type Strains, Phase IV (KMG-IV): sequencing the most valuable type-strain genomes for metagenomic binning, comparative biology and taxonomic classification.</title>
        <authorList>
            <person name="Goeker M."/>
        </authorList>
    </citation>
    <scope>NUCLEOTIDE SEQUENCE [LARGE SCALE GENOMIC DNA]</scope>
    <source>
        <strain evidence="2 3">DSM 45771</strain>
    </source>
</reference>
<accession>A0A2U1F7T4</accession>
<proteinExistence type="predicted"/>
<feature type="region of interest" description="Disordered" evidence="1">
    <location>
        <begin position="211"/>
        <end position="244"/>
    </location>
</feature>
<evidence type="ECO:0000313" key="3">
    <source>
        <dbReference type="Proteomes" id="UP000245639"/>
    </source>
</evidence>
<dbReference type="AlphaFoldDB" id="A0A2U1F7T4"/>
<evidence type="ECO:0008006" key="4">
    <source>
        <dbReference type="Google" id="ProtNLM"/>
    </source>
</evidence>
<evidence type="ECO:0000313" key="2">
    <source>
        <dbReference type="EMBL" id="PVZ08236.1"/>
    </source>
</evidence>
<comment type="caution">
    <text evidence="2">The sequence shown here is derived from an EMBL/GenBank/DDBJ whole genome shotgun (WGS) entry which is preliminary data.</text>
</comment>
<gene>
    <name evidence="2" type="ORF">C8D89_109119</name>
</gene>
<evidence type="ECO:0000256" key="1">
    <source>
        <dbReference type="SAM" id="MobiDB-lite"/>
    </source>
</evidence>
<name>A0A2U1F7T4_9PSEU</name>
<feature type="compositionally biased region" description="Gly residues" evidence="1">
    <location>
        <begin position="235"/>
        <end position="244"/>
    </location>
</feature>